<dbReference type="SMART" id="SM00228">
    <property type="entry name" value="PDZ"/>
    <property type="match status" value="1"/>
</dbReference>
<evidence type="ECO:0000256" key="1">
    <source>
        <dbReference type="ARBA" id="ARBA00009179"/>
    </source>
</evidence>
<dbReference type="CDD" id="cd07560">
    <property type="entry name" value="Peptidase_S41_CPP"/>
    <property type="match status" value="1"/>
</dbReference>
<dbReference type="CDD" id="cd06782">
    <property type="entry name" value="cpPDZ_CPP-like"/>
    <property type="match status" value="1"/>
</dbReference>
<evidence type="ECO:0000313" key="8">
    <source>
        <dbReference type="EMBL" id="GHA91442.1"/>
    </source>
</evidence>
<dbReference type="InterPro" id="IPR041489">
    <property type="entry name" value="PDZ_6"/>
</dbReference>
<feature type="chain" id="PRO_5035156298" evidence="6">
    <location>
        <begin position="26"/>
        <end position="455"/>
    </location>
</feature>
<gene>
    <name evidence="8" type="ORF">GCM10009069_13280</name>
</gene>
<dbReference type="InterPro" id="IPR029045">
    <property type="entry name" value="ClpP/crotonase-like_dom_sf"/>
</dbReference>
<reference evidence="8" key="1">
    <citation type="journal article" date="2014" name="Int. J. Syst. Evol. Microbiol.">
        <title>Complete genome sequence of Corynebacterium casei LMG S-19264T (=DSM 44701T), isolated from a smear-ripened cheese.</title>
        <authorList>
            <consortium name="US DOE Joint Genome Institute (JGI-PGF)"/>
            <person name="Walter F."/>
            <person name="Albersmeier A."/>
            <person name="Kalinowski J."/>
            <person name="Ruckert C."/>
        </authorList>
    </citation>
    <scope>NUCLEOTIDE SEQUENCE</scope>
    <source>
        <strain evidence="8">KCTC 32513</strain>
    </source>
</reference>
<dbReference type="GO" id="GO:0006508">
    <property type="term" value="P:proteolysis"/>
    <property type="evidence" value="ECO:0007669"/>
    <property type="project" value="UniProtKB-KW"/>
</dbReference>
<accession>A0A8J3G217</accession>
<dbReference type="InterPro" id="IPR036034">
    <property type="entry name" value="PDZ_sf"/>
</dbReference>
<name>A0A8J3G217_9PROT</name>
<comment type="similarity">
    <text evidence="1 5">Belongs to the peptidase S41A family.</text>
</comment>
<proteinExistence type="inferred from homology"/>
<comment type="caution">
    <text evidence="8">The sequence shown here is derived from an EMBL/GenBank/DDBJ whole genome shotgun (WGS) entry which is preliminary data.</text>
</comment>
<evidence type="ECO:0000256" key="5">
    <source>
        <dbReference type="RuleBase" id="RU004404"/>
    </source>
</evidence>
<dbReference type="Pfam" id="PF22694">
    <property type="entry name" value="CtpB_N-like"/>
    <property type="match status" value="1"/>
</dbReference>
<keyword evidence="3 5" id="KW-0378">Hydrolase</keyword>
<evidence type="ECO:0000313" key="9">
    <source>
        <dbReference type="Proteomes" id="UP000634004"/>
    </source>
</evidence>
<keyword evidence="4 5" id="KW-0720">Serine protease</keyword>
<dbReference type="RefSeq" id="WP_189496689.1">
    <property type="nucleotide sequence ID" value="NZ_BMZH01000004.1"/>
</dbReference>
<dbReference type="PANTHER" id="PTHR32060">
    <property type="entry name" value="TAIL-SPECIFIC PROTEASE"/>
    <property type="match status" value="1"/>
</dbReference>
<dbReference type="GO" id="GO:0007165">
    <property type="term" value="P:signal transduction"/>
    <property type="evidence" value="ECO:0007669"/>
    <property type="project" value="TreeGrafter"/>
</dbReference>
<evidence type="ECO:0000256" key="2">
    <source>
        <dbReference type="ARBA" id="ARBA00022670"/>
    </source>
</evidence>
<dbReference type="GO" id="GO:0008236">
    <property type="term" value="F:serine-type peptidase activity"/>
    <property type="evidence" value="ECO:0007669"/>
    <property type="project" value="UniProtKB-KW"/>
</dbReference>
<protein>
    <submittedName>
        <fullName evidence="8">Peptidase S41</fullName>
    </submittedName>
</protein>
<dbReference type="FunFam" id="2.30.42.10:FF:000063">
    <property type="entry name" value="Peptidase, S41 family"/>
    <property type="match status" value="1"/>
</dbReference>
<dbReference type="InterPro" id="IPR001478">
    <property type="entry name" value="PDZ"/>
</dbReference>
<evidence type="ECO:0000256" key="4">
    <source>
        <dbReference type="ARBA" id="ARBA00022825"/>
    </source>
</evidence>
<dbReference type="Pfam" id="PF03572">
    <property type="entry name" value="Peptidase_S41"/>
    <property type="match status" value="1"/>
</dbReference>
<evidence type="ECO:0000256" key="3">
    <source>
        <dbReference type="ARBA" id="ARBA00022801"/>
    </source>
</evidence>
<keyword evidence="2 5" id="KW-0645">Protease</keyword>
<dbReference type="Proteomes" id="UP000634004">
    <property type="component" value="Unassembled WGS sequence"/>
</dbReference>
<dbReference type="GO" id="GO:0004175">
    <property type="term" value="F:endopeptidase activity"/>
    <property type="evidence" value="ECO:0007669"/>
    <property type="project" value="TreeGrafter"/>
</dbReference>
<dbReference type="InterPro" id="IPR055210">
    <property type="entry name" value="CtpA/B_N"/>
</dbReference>
<dbReference type="SUPFAM" id="SSF52096">
    <property type="entry name" value="ClpP/crotonase"/>
    <property type="match status" value="1"/>
</dbReference>
<feature type="domain" description="PDZ" evidence="7">
    <location>
        <begin position="88"/>
        <end position="156"/>
    </location>
</feature>
<dbReference type="PROSITE" id="PS50106">
    <property type="entry name" value="PDZ"/>
    <property type="match status" value="1"/>
</dbReference>
<keyword evidence="6" id="KW-0732">Signal</keyword>
<dbReference type="Gene3D" id="2.30.42.10">
    <property type="match status" value="1"/>
</dbReference>
<dbReference type="Gene3D" id="3.30.750.44">
    <property type="match status" value="1"/>
</dbReference>
<feature type="signal peptide" evidence="6">
    <location>
        <begin position="1"/>
        <end position="25"/>
    </location>
</feature>
<dbReference type="GO" id="GO:0030288">
    <property type="term" value="C:outer membrane-bounded periplasmic space"/>
    <property type="evidence" value="ECO:0007669"/>
    <property type="project" value="TreeGrafter"/>
</dbReference>
<sequence length="455" mass="49000">MKYVLPVVGTVAAVGLFAFSTANQAALAVEKPSYSDTFEQLDLFADVMARVRSDYVVEVEDGELIEDAINGMLQSLDPHSSYVNPDDFLRLQEQTSGRYVGVGMEVTQEDGYVKVVSPIDGSPAKEAGIKSGDYITEIDGKTVLGLSLTEAVNIIRGETGESVTLTIARIDEEPQDITLIRRAVDRAVVTHEIKDGVPYIRISQFNEKAAPGLVEAIAQLRRDVDGKLPGVILDLRTNPGGLLDQSIKISSAFLDGGEVVSTRGREGADQQSYTAEPGQLLKGVPVVVLIDEASASASEIVAGAIQDRGRGLVMGMTSFGKGSVQSLIPLRGGRDGALRLTTQRYYTPSGRSIQGTGIDPDLFVSSYPNDGEDHTRMSEADLPNSILNEDAEEIVDDSVTEDGVTDDTTEDAAEDEMIIDYPPEGFVIQDDHQLQQAIALIKSGDYDQRLAELQN</sequence>
<dbReference type="InterPro" id="IPR004447">
    <property type="entry name" value="Peptidase_S41A"/>
</dbReference>
<dbReference type="Gene3D" id="3.90.226.10">
    <property type="entry name" value="2-enoyl-CoA Hydratase, Chain A, domain 1"/>
    <property type="match status" value="1"/>
</dbReference>
<dbReference type="SUPFAM" id="SSF50156">
    <property type="entry name" value="PDZ domain-like"/>
    <property type="match status" value="1"/>
</dbReference>
<dbReference type="EMBL" id="BMZH01000004">
    <property type="protein sequence ID" value="GHA91442.1"/>
    <property type="molecule type" value="Genomic_DNA"/>
</dbReference>
<organism evidence="8 9">
    <name type="scientific">Algimonas arctica</name>
    <dbReference type="NCBI Taxonomy" id="1479486"/>
    <lineage>
        <taxon>Bacteria</taxon>
        <taxon>Pseudomonadati</taxon>
        <taxon>Pseudomonadota</taxon>
        <taxon>Alphaproteobacteria</taxon>
        <taxon>Maricaulales</taxon>
        <taxon>Robiginitomaculaceae</taxon>
        <taxon>Algimonas</taxon>
    </lineage>
</organism>
<reference evidence="8" key="2">
    <citation type="submission" date="2020-09" db="EMBL/GenBank/DDBJ databases">
        <authorList>
            <person name="Sun Q."/>
            <person name="Kim S."/>
        </authorList>
    </citation>
    <scope>NUCLEOTIDE SEQUENCE</scope>
    <source>
        <strain evidence="8">KCTC 32513</strain>
    </source>
</reference>
<dbReference type="InterPro" id="IPR005151">
    <property type="entry name" value="Tail-specific_protease"/>
</dbReference>
<dbReference type="PANTHER" id="PTHR32060:SF30">
    <property type="entry name" value="CARBOXY-TERMINAL PROCESSING PROTEASE CTPA"/>
    <property type="match status" value="1"/>
</dbReference>
<evidence type="ECO:0000259" key="7">
    <source>
        <dbReference type="PROSITE" id="PS50106"/>
    </source>
</evidence>
<evidence type="ECO:0000256" key="6">
    <source>
        <dbReference type="SAM" id="SignalP"/>
    </source>
</evidence>
<dbReference type="Pfam" id="PF17820">
    <property type="entry name" value="PDZ_6"/>
    <property type="match status" value="1"/>
</dbReference>
<dbReference type="SMART" id="SM00245">
    <property type="entry name" value="TSPc"/>
    <property type="match status" value="1"/>
</dbReference>
<keyword evidence="9" id="KW-1185">Reference proteome</keyword>
<dbReference type="NCBIfam" id="TIGR00225">
    <property type="entry name" value="prc"/>
    <property type="match status" value="1"/>
</dbReference>
<dbReference type="AlphaFoldDB" id="A0A8J3G217"/>